<dbReference type="InterPro" id="IPR009971">
    <property type="entry name" value="DUF1496"/>
</dbReference>
<dbReference type="AlphaFoldDB" id="A0A3S3R5X4"/>
<feature type="chain" id="PRO_5018526169" evidence="1">
    <location>
        <begin position="29"/>
        <end position="95"/>
    </location>
</feature>
<proteinExistence type="predicted"/>
<accession>A0A3S3R5X4</accession>
<protein>
    <submittedName>
        <fullName evidence="2">DUF1496 domain-containing protein</fullName>
    </submittedName>
</protein>
<name>A0A3S3R5X4_9GAMM</name>
<keyword evidence="1" id="KW-0732">Signal</keyword>
<sequence length="95" mass="10627">MKFKGLSKKMPILSLLLVAAAFSVNALAKEITIKHNPDITIQPRSLSNRVCLYDGKDYSLGSILVVENIVLECKAENDFESNGRLKWHKVEKKAP</sequence>
<dbReference type="OrthoDB" id="6400575at2"/>
<evidence type="ECO:0000313" key="2">
    <source>
        <dbReference type="EMBL" id="RWX53100.1"/>
    </source>
</evidence>
<organism evidence="2 3">
    <name type="scientific">Photobacterium chitinilyticum</name>
    <dbReference type="NCBI Taxonomy" id="2485123"/>
    <lineage>
        <taxon>Bacteria</taxon>
        <taxon>Pseudomonadati</taxon>
        <taxon>Pseudomonadota</taxon>
        <taxon>Gammaproteobacteria</taxon>
        <taxon>Vibrionales</taxon>
        <taxon>Vibrionaceae</taxon>
        <taxon>Photobacterium</taxon>
    </lineage>
</organism>
<keyword evidence="3" id="KW-1185">Reference proteome</keyword>
<feature type="signal peptide" evidence="1">
    <location>
        <begin position="1"/>
        <end position="28"/>
    </location>
</feature>
<comment type="caution">
    <text evidence="2">The sequence shown here is derived from an EMBL/GenBank/DDBJ whole genome shotgun (WGS) entry which is preliminary data.</text>
</comment>
<dbReference type="Proteomes" id="UP000287563">
    <property type="component" value="Unassembled WGS sequence"/>
</dbReference>
<evidence type="ECO:0000256" key="1">
    <source>
        <dbReference type="SAM" id="SignalP"/>
    </source>
</evidence>
<evidence type="ECO:0000313" key="3">
    <source>
        <dbReference type="Proteomes" id="UP000287563"/>
    </source>
</evidence>
<gene>
    <name evidence="2" type="ORF">EDI28_23395</name>
</gene>
<reference evidence="2 3" key="1">
    <citation type="submission" date="2018-11" db="EMBL/GenBank/DDBJ databases">
        <title>Photobacterium sp. BEI247 sp. nov., a marine bacterium isolated from Yongle Blue Hole in the South China Sea.</title>
        <authorList>
            <person name="Wang X."/>
        </authorList>
    </citation>
    <scope>NUCLEOTIDE SEQUENCE [LARGE SCALE GENOMIC DNA]</scope>
    <source>
        <strain evidence="3">BEI247</strain>
    </source>
</reference>
<dbReference type="RefSeq" id="WP_128786264.1">
    <property type="nucleotide sequence ID" value="NZ_JAKJSG010000059.1"/>
</dbReference>
<dbReference type="EMBL" id="RJLM01000018">
    <property type="protein sequence ID" value="RWX53100.1"/>
    <property type="molecule type" value="Genomic_DNA"/>
</dbReference>
<dbReference type="Pfam" id="PF07383">
    <property type="entry name" value="DUF1496"/>
    <property type="match status" value="1"/>
</dbReference>